<reference evidence="1 2" key="1">
    <citation type="submission" date="2024-02" db="EMBL/GenBank/DDBJ databases">
        <authorList>
            <person name="Chen Y."/>
            <person name="Shah S."/>
            <person name="Dougan E. K."/>
            <person name="Thang M."/>
            <person name="Chan C."/>
        </authorList>
    </citation>
    <scope>NUCLEOTIDE SEQUENCE [LARGE SCALE GENOMIC DNA]</scope>
</reference>
<feature type="non-terminal residue" evidence="1">
    <location>
        <position position="71"/>
    </location>
</feature>
<proteinExistence type="predicted"/>
<sequence length="71" mass="8017">LENVTTGEVGALTEELLALDCDVRRVVTEPKHCGYWMNSRKRAYHIGEKLLKALPDVSLAAEDAWWCVDET</sequence>
<dbReference type="Proteomes" id="UP001642464">
    <property type="component" value="Unassembled WGS sequence"/>
</dbReference>
<accession>A0ABP0KFP0</accession>
<dbReference type="EMBL" id="CAXAMM010011011">
    <property type="protein sequence ID" value="CAK9024804.1"/>
    <property type="molecule type" value="Genomic_DNA"/>
</dbReference>
<comment type="caution">
    <text evidence="1">The sequence shown here is derived from an EMBL/GenBank/DDBJ whole genome shotgun (WGS) entry which is preliminary data.</text>
</comment>
<protein>
    <submittedName>
        <fullName evidence="1">Uncharacterized protein</fullName>
    </submittedName>
</protein>
<organism evidence="1 2">
    <name type="scientific">Durusdinium trenchii</name>
    <dbReference type="NCBI Taxonomy" id="1381693"/>
    <lineage>
        <taxon>Eukaryota</taxon>
        <taxon>Sar</taxon>
        <taxon>Alveolata</taxon>
        <taxon>Dinophyceae</taxon>
        <taxon>Suessiales</taxon>
        <taxon>Symbiodiniaceae</taxon>
        <taxon>Durusdinium</taxon>
    </lineage>
</organism>
<evidence type="ECO:0000313" key="2">
    <source>
        <dbReference type="Proteomes" id="UP001642464"/>
    </source>
</evidence>
<feature type="non-terminal residue" evidence="1">
    <location>
        <position position="1"/>
    </location>
</feature>
<gene>
    <name evidence="1" type="ORF">SCF082_LOCUS16794</name>
</gene>
<evidence type="ECO:0000313" key="1">
    <source>
        <dbReference type="EMBL" id="CAK9024804.1"/>
    </source>
</evidence>
<name>A0ABP0KFP0_9DINO</name>
<keyword evidence="2" id="KW-1185">Reference proteome</keyword>